<evidence type="ECO:0008006" key="3">
    <source>
        <dbReference type="Google" id="ProtNLM"/>
    </source>
</evidence>
<protein>
    <recommendedName>
        <fullName evidence="3">SurA N-terminal domain-containing protein</fullName>
    </recommendedName>
</protein>
<sequence length="311" mass="36682">MQTYRKKLVTISIALLVFPLLFNLFSKQDQNQIAWVGNRKVSRQDIVSMIRYYNLRNDTKESMQRNISNLMKLLVVDEKFKEMKINFSKKHILQYIYNNEHFFSNGKFDPEKIELILKERKIPYKVFLDIQKLEMQKKILDQVSEHAVNKNIFNSEKIAVDYVSKLREKRSGRFVFIPKRNILKKSDSEKERLKDIVKRYAYLFNAKKVSVSKNRNLLPKRIALISSDKAKNIYQKMLFKTKVGSIIAEELRDGTYLVSVDKSYDPTKGNDLSARDEVNKMKIYINDYLQDLSMESIAGDLLIKHKVEFLA</sequence>
<gene>
    <name evidence="1" type="ORF">FZC36_01390</name>
</gene>
<evidence type="ECO:0000313" key="1">
    <source>
        <dbReference type="EMBL" id="QEK39087.1"/>
    </source>
</evidence>
<dbReference type="Pfam" id="PF13624">
    <property type="entry name" value="SurA_N_3"/>
    <property type="match status" value="1"/>
</dbReference>
<dbReference type="KEGG" id="nabu:FZC36_01390"/>
<name>A0A5C0UHA3_9PROT</name>
<evidence type="ECO:0000313" key="2">
    <source>
        <dbReference type="Proteomes" id="UP000324924"/>
    </source>
</evidence>
<dbReference type="RefSeq" id="WP_148972210.1">
    <property type="nucleotide sequence ID" value="NZ_CP043314.1"/>
</dbReference>
<dbReference type="AlphaFoldDB" id="A0A5C0UHA3"/>
<dbReference type="InterPro" id="IPR027304">
    <property type="entry name" value="Trigger_fact/SurA_dom_sf"/>
</dbReference>
<accession>A0A5C0UHA3</accession>
<organism evidence="1 2">
    <name type="scientific">Candidatus Nesciobacter abundans</name>
    <dbReference type="NCBI Taxonomy" id="2601668"/>
    <lineage>
        <taxon>Bacteria</taxon>
        <taxon>Pseudomonadati</taxon>
        <taxon>Pseudomonadota</taxon>
        <taxon>Alphaproteobacteria</taxon>
        <taxon>Holosporales</taxon>
        <taxon>Holosporaceae</taxon>
        <taxon>Candidatus Nesciobacter</taxon>
    </lineage>
</organism>
<dbReference type="Proteomes" id="UP000324924">
    <property type="component" value="Chromosome"/>
</dbReference>
<keyword evidence="2" id="KW-1185">Reference proteome</keyword>
<proteinExistence type="predicted"/>
<dbReference type="EMBL" id="CP043314">
    <property type="protein sequence ID" value="QEK39087.1"/>
    <property type="molecule type" value="Genomic_DNA"/>
</dbReference>
<dbReference type="SUPFAM" id="SSF109998">
    <property type="entry name" value="Triger factor/SurA peptide-binding domain-like"/>
    <property type="match status" value="1"/>
</dbReference>
<dbReference type="OrthoDB" id="9812372at2"/>
<reference evidence="1 2" key="1">
    <citation type="submission" date="2019-08" db="EMBL/GenBank/DDBJ databases">
        <title>Highly reduced genomes of protist endosymbionts show evolutionary convergence.</title>
        <authorList>
            <person name="George E."/>
            <person name="Husnik F."/>
            <person name="Tashyreva D."/>
            <person name="Prokopchuk G."/>
            <person name="Horak A."/>
            <person name="Kwong W.K."/>
            <person name="Lukes J."/>
            <person name="Keeling P.J."/>
        </authorList>
    </citation>
    <scope>NUCLEOTIDE SEQUENCE [LARGE SCALE GENOMIC DNA]</scope>
    <source>
        <strain evidence="1">1604HC</strain>
    </source>
</reference>